<protein>
    <submittedName>
        <fullName evidence="3">ATP-binding protein</fullName>
    </submittedName>
</protein>
<sequence length="145" mass="15822">MAARAGRCSARRVWDVTVTARDVERCRREVADAVRALGGGLEAVAVARLGVSELLSNVVRHVPDTRCRIEVERSGDAVVVRVVDRSPDPPVVSEPAWDAERGRGLWLLRQMVTAFGHTRVGEGKAVWFRCPPGDDGRDARAGWGP</sequence>
<feature type="domain" description="Histidine kinase/HSP90-like ATPase" evidence="2">
    <location>
        <begin position="18"/>
        <end position="129"/>
    </location>
</feature>
<keyword evidence="1" id="KW-0808">Transferase</keyword>
<organism evidence="3 4">
    <name type="scientific">Streptomyces chumphonensis</name>
    <dbReference type="NCBI Taxonomy" id="1214925"/>
    <lineage>
        <taxon>Bacteria</taxon>
        <taxon>Bacillati</taxon>
        <taxon>Actinomycetota</taxon>
        <taxon>Actinomycetes</taxon>
        <taxon>Kitasatosporales</taxon>
        <taxon>Streptomycetaceae</taxon>
        <taxon>Streptomyces</taxon>
    </lineage>
</organism>
<dbReference type="InterPro" id="IPR036890">
    <property type="entry name" value="HATPase_C_sf"/>
</dbReference>
<name>A0A927F096_9ACTN</name>
<keyword evidence="1" id="KW-0723">Serine/threonine-protein kinase</keyword>
<accession>A0A927F096</accession>
<keyword evidence="3" id="KW-0067">ATP-binding</keyword>
<dbReference type="Proteomes" id="UP000632289">
    <property type="component" value="Unassembled WGS sequence"/>
</dbReference>
<dbReference type="SUPFAM" id="SSF55874">
    <property type="entry name" value="ATPase domain of HSP90 chaperone/DNA topoisomerase II/histidine kinase"/>
    <property type="match status" value="1"/>
</dbReference>
<dbReference type="GO" id="GO:0005524">
    <property type="term" value="F:ATP binding"/>
    <property type="evidence" value="ECO:0007669"/>
    <property type="project" value="UniProtKB-KW"/>
</dbReference>
<dbReference type="PANTHER" id="PTHR35526">
    <property type="entry name" value="ANTI-SIGMA-F FACTOR RSBW-RELATED"/>
    <property type="match status" value="1"/>
</dbReference>
<dbReference type="Gene3D" id="3.30.565.10">
    <property type="entry name" value="Histidine kinase-like ATPase, C-terminal domain"/>
    <property type="match status" value="1"/>
</dbReference>
<reference evidence="3" key="1">
    <citation type="submission" date="2020-09" db="EMBL/GenBank/DDBJ databases">
        <title>Secondary metabolite and genome analysis of marine Streptomyces chumphonensis KK1-2T.</title>
        <authorList>
            <person name="Phongsopitanun W."/>
            <person name="Kanchanasin P."/>
            <person name="Pittayakhajonwut P."/>
            <person name="Suwanborirux K."/>
            <person name="Tanasupawat S."/>
        </authorList>
    </citation>
    <scope>NUCLEOTIDE SEQUENCE</scope>
    <source>
        <strain evidence="3">KK1-2</strain>
    </source>
</reference>
<dbReference type="InterPro" id="IPR003594">
    <property type="entry name" value="HATPase_dom"/>
</dbReference>
<evidence type="ECO:0000256" key="1">
    <source>
        <dbReference type="ARBA" id="ARBA00022527"/>
    </source>
</evidence>
<keyword evidence="3" id="KW-0547">Nucleotide-binding</keyword>
<evidence type="ECO:0000259" key="2">
    <source>
        <dbReference type="Pfam" id="PF13581"/>
    </source>
</evidence>
<proteinExistence type="predicted"/>
<dbReference type="CDD" id="cd16936">
    <property type="entry name" value="HATPase_RsbW-like"/>
    <property type="match status" value="1"/>
</dbReference>
<comment type="caution">
    <text evidence="3">The sequence shown here is derived from an EMBL/GenBank/DDBJ whole genome shotgun (WGS) entry which is preliminary data.</text>
</comment>
<dbReference type="AlphaFoldDB" id="A0A927F096"/>
<keyword evidence="1" id="KW-0418">Kinase</keyword>
<dbReference type="Pfam" id="PF13581">
    <property type="entry name" value="HATPase_c_2"/>
    <property type="match status" value="1"/>
</dbReference>
<dbReference type="InterPro" id="IPR050267">
    <property type="entry name" value="Anti-sigma-factor_SerPK"/>
</dbReference>
<evidence type="ECO:0000313" key="3">
    <source>
        <dbReference type="EMBL" id="MBD3933018.1"/>
    </source>
</evidence>
<keyword evidence="4" id="KW-1185">Reference proteome</keyword>
<gene>
    <name evidence="3" type="ORF">IF129_15845</name>
</gene>
<dbReference type="GO" id="GO:0004674">
    <property type="term" value="F:protein serine/threonine kinase activity"/>
    <property type="evidence" value="ECO:0007669"/>
    <property type="project" value="UniProtKB-KW"/>
</dbReference>
<dbReference type="EMBL" id="JACXYU010000007">
    <property type="protein sequence ID" value="MBD3933018.1"/>
    <property type="molecule type" value="Genomic_DNA"/>
</dbReference>
<dbReference type="PANTHER" id="PTHR35526:SF3">
    <property type="entry name" value="ANTI-SIGMA-F FACTOR RSBW"/>
    <property type="match status" value="1"/>
</dbReference>
<evidence type="ECO:0000313" key="4">
    <source>
        <dbReference type="Proteomes" id="UP000632289"/>
    </source>
</evidence>